<feature type="region of interest" description="Disordered" evidence="6">
    <location>
        <begin position="888"/>
        <end position="919"/>
    </location>
</feature>
<dbReference type="GO" id="GO:0008061">
    <property type="term" value="F:chitin binding"/>
    <property type="evidence" value="ECO:0007669"/>
    <property type="project" value="UniProtKB-KW"/>
</dbReference>
<reference evidence="9" key="2">
    <citation type="submission" date="2022-10" db="EMBL/GenBank/DDBJ databases">
        <authorList>
            <consortium name="ENA_rothamsted_submissions"/>
            <consortium name="culmorum"/>
            <person name="King R."/>
        </authorList>
    </citation>
    <scope>NUCLEOTIDE SEQUENCE</scope>
</reference>
<feature type="compositionally biased region" description="Polar residues" evidence="6">
    <location>
        <begin position="1020"/>
        <end position="1032"/>
    </location>
</feature>
<evidence type="ECO:0000256" key="2">
    <source>
        <dbReference type="ARBA" id="ARBA00022729"/>
    </source>
</evidence>
<feature type="domain" description="Chitin-binding type-2" evidence="8">
    <location>
        <begin position="120"/>
        <end position="178"/>
    </location>
</feature>
<feature type="compositionally biased region" description="Polar residues" evidence="6">
    <location>
        <begin position="1250"/>
        <end position="1262"/>
    </location>
</feature>
<organism evidence="9 10">
    <name type="scientific">Phaedon cochleariae</name>
    <name type="common">Mustard beetle</name>
    <dbReference type="NCBI Taxonomy" id="80249"/>
    <lineage>
        <taxon>Eukaryota</taxon>
        <taxon>Metazoa</taxon>
        <taxon>Ecdysozoa</taxon>
        <taxon>Arthropoda</taxon>
        <taxon>Hexapoda</taxon>
        <taxon>Insecta</taxon>
        <taxon>Pterygota</taxon>
        <taxon>Neoptera</taxon>
        <taxon>Endopterygota</taxon>
        <taxon>Coleoptera</taxon>
        <taxon>Polyphaga</taxon>
        <taxon>Cucujiformia</taxon>
        <taxon>Chrysomeloidea</taxon>
        <taxon>Chrysomelidae</taxon>
        <taxon>Chrysomelinae</taxon>
        <taxon>Chrysomelini</taxon>
        <taxon>Phaedon</taxon>
    </lineage>
</organism>
<dbReference type="InterPro" id="IPR036508">
    <property type="entry name" value="Chitin-bd_dom_sf"/>
</dbReference>
<feature type="region of interest" description="Disordered" evidence="6">
    <location>
        <begin position="541"/>
        <end position="574"/>
    </location>
</feature>
<feature type="compositionally biased region" description="Low complexity" evidence="6">
    <location>
        <begin position="1361"/>
        <end position="1384"/>
    </location>
</feature>
<feature type="domain" description="Chitin-binding type-2" evidence="8">
    <location>
        <begin position="364"/>
        <end position="425"/>
    </location>
</feature>
<feature type="domain" description="Chitin-binding type-2" evidence="8">
    <location>
        <begin position="477"/>
        <end position="538"/>
    </location>
</feature>
<feature type="region of interest" description="Disordered" evidence="6">
    <location>
        <begin position="1231"/>
        <end position="1262"/>
    </location>
</feature>
<feature type="compositionally biased region" description="Low complexity" evidence="6">
    <location>
        <begin position="1115"/>
        <end position="1133"/>
    </location>
</feature>
<feature type="compositionally biased region" description="Low complexity" evidence="6">
    <location>
        <begin position="651"/>
        <end position="673"/>
    </location>
</feature>
<feature type="domain" description="Chitin-binding type-2" evidence="8">
    <location>
        <begin position="820"/>
        <end position="881"/>
    </location>
</feature>
<feature type="compositionally biased region" description="Low complexity" evidence="6">
    <location>
        <begin position="794"/>
        <end position="810"/>
    </location>
</feature>
<feature type="compositionally biased region" description="Polar residues" evidence="6">
    <location>
        <begin position="905"/>
        <end position="919"/>
    </location>
</feature>
<dbReference type="PROSITE" id="PS50940">
    <property type="entry name" value="CHIT_BIND_II"/>
    <property type="match status" value="13"/>
</dbReference>
<evidence type="ECO:0000256" key="7">
    <source>
        <dbReference type="SAM" id="SignalP"/>
    </source>
</evidence>
<feature type="region of interest" description="Disordered" evidence="6">
    <location>
        <begin position="1461"/>
        <end position="1486"/>
    </location>
</feature>
<dbReference type="Gene3D" id="2.170.140.10">
    <property type="entry name" value="Chitin binding domain"/>
    <property type="match status" value="12"/>
</dbReference>
<dbReference type="OrthoDB" id="8179045at2759"/>
<feature type="region of interest" description="Disordered" evidence="6">
    <location>
        <begin position="651"/>
        <end position="687"/>
    </location>
</feature>
<keyword evidence="5" id="KW-0325">Glycoprotein</keyword>
<dbReference type="Proteomes" id="UP001153737">
    <property type="component" value="Chromosome 3"/>
</dbReference>
<evidence type="ECO:0000256" key="5">
    <source>
        <dbReference type="ARBA" id="ARBA00023180"/>
    </source>
</evidence>
<keyword evidence="10" id="KW-1185">Reference proteome</keyword>
<gene>
    <name evidence="9" type="ORF">PHAECO_LOCUS7029</name>
</gene>
<dbReference type="GO" id="GO:0005576">
    <property type="term" value="C:extracellular region"/>
    <property type="evidence" value="ECO:0007669"/>
    <property type="project" value="InterPro"/>
</dbReference>
<feature type="domain" description="Chitin-binding type-2" evidence="8">
    <location>
        <begin position="1050"/>
        <end position="1111"/>
    </location>
</feature>
<feature type="domain" description="Chitin-binding type-2" evidence="8">
    <location>
        <begin position="248"/>
        <end position="309"/>
    </location>
</feature>
<feature type="region of interest" description="Disordered" evidence="6">
    <location>
        <begin position="1345"/>
        <end position="1384"/>
    </location>
</feature>
<feature type="compositionally biased region" description="Low complexity" evidence="6">
    <location>
        <begin position="770"/>
        <end position="779"/>
    </location>
</feature>
<evidence type="ECO:0000256" key="4">
    <source>
        <dbReference type="ARBA" id="ARBA00023157"/>
    </source>
</evidence>
<feature type="compositionally biased region" description="Polar residues" evidence="6">
    <location>
        <begin position="1345"/>
        <end position="1360"/>
    </location>
</feature>
<feature type="compositionally biased region" description="Low complexity" evidence="6">
    <location>
        <begin position="888"/>
        <end position="904"/>
    </location>
</feature>
<feature type="region of interest" description="Disordered" evidence="6">
    <location>
        <begin position="770"/>
        <end position="810"/>
    </location>
</feature>
<evidence type="ECO:0000256" key="1">
    <source>
        <dbReference type="ARBA" id="ARBA00022669"/>
    </source>
</evidence>
<dbReference type="PANTHER" id="PTHR23301">
    <property type="entry name" value="CHITIN BINDING PERITROPHIN-A"/>
    <property type="match status" value="1"/>
</dbReference>
<feature type="compositionally biased region" description="Polar residues" evidence="6">
    <location>
        <begin position="677"/>
        <end position="687"/>
    </location>
</feature>
<feature type="compositionally biased region" description="Polar residues" evidence="6">
    <location>
        <begin position="1137"/>
        <end position="1147"/>
    </location>
</feature>
<keyword evidence="2 7" id="KW-0732">Signal</keyword>
<feature type="domain" description="Chitin-binding type-2" evidence="8">
    <location>
        <begin position="35"/>
        <end position="91"/>
    </location>
</feature>
<dbReference type="Pfam" id="PF01607">
    <property type="entry name" value="CBM_14"/>
    <property type="match status" value="1"/>
</dbReference>
<sequence length="1486" mass="164332">MESTIQLVSARKIFLVLVLIWNQTTATTKSSGDGHFTCQGIGIFPDEMDCSNYYICLRISSSYLVTHLRCPLGMNFDEQTRQCMYQFPCHYPNSRLNQTENYTAATTEESTILPGTNDGPSDCGKYPNLNDPTCTTYYRCSRLSNGSYSQRLHRCPDNSYFDPVLQDCNETFMCQCSYCEMGSSSMEMVNNDSTIQTSTTKPMITSDISLETSTYSEADLTTIIPTAMTFFMTSADIYPCIYVNNPYYFSCHDEGRYSNLNDPTCQTFNLCNVNSNGSFTKALYLCPEGSIFNPESQECDTSIQCPCEHVMRKQNITSISTLYKKPYDAESISHISISTDVEINPAAHWDVDFEKCNYIGNSEYFSCNSRGRFRNLNDLTCQTYYLCDLLGNGSYIQTEYSCPNESYFDSITQECETNYTCPCEDFSTLTSDSIFTSTIASQTDGSVSVDKTTISEITSTIINTTTEPCEYMEDSEYFSCSSKGRYRNLNDRTCQTYYLCSQLRNGSFIRTLYTCPDGSYFNQVNEKCEANYKCPCESYSTSTNDPISTSTPTIPTQTNESVNETTSSESTSTIKHSTSESCEFIEDSGYFSCSSKGRYRNLNDPTCQTYYLCSKLRNGSFIQTPYTCPDGSFFNRVNEKCEANYKCPCESVSSSTSESTSTSSPTISTQTDDSVSENETTSSKVTSTISDTTSESCEFIEDSSYFSCSSKGRYRNLNDPTCQTHYLCSKLRNGSFIQTPYTCPDGSYFNQVNEKCEANYKCPCESVSSSTSESISSSSPTAPTQTDGTESENETTSSEVTSTISDTTSESCEFIEDPGYFSCSSKGRYRNLNDPTCQTYYLCSKLRNGSFIQTPYTCPDGSYFNQVNEKCEANYKCPCDSVSSSTSESISSSSPTAPTQTDDSVSVNGTTSSEVTSTISDTTSESCEFIEDSGYFSCSSKGRYRNLNDLTCQTYYLCSKLRNGSFIQTPYTCPDGSYFNQVNEKCEANYKCPCESVSSSTSESISTSSPTISTQTDDSVSVNGTTSSEVTSTISDTTSESCEFIEDSSYFSCSSKGRYRNLNDPTCQTYYLCSKLRNGSFIQTPYTCPDGSFFNQVNEKCEANYKCPCESVSSSTSESISTSSPTISTQTDDSVSENETTSSKVTSTISDTTSESCEFIEDSSYFSCSSKGRYRNLNDPTCQTYYLCSKLRNGSFIQTPYTCPDGSYFNQVNEKCEANYKCPCESVSSSTSESISTSSPTISTQTDDSVSVNGTTSSEVTSTISDTTSESCEFIEDSSYFSCSSKGRYRNLNDPICQTYYLCSKLRNGSFIQTPYTCPNGSYFNQVNEKCEANYKCPCESVFPSTSDSVSNSPPTVPTQTDDSGSENGTTTTSSEVTSTISDTTSGSCEFIEDSGYFSCSSRGRYRNLNDPTCQTYFLCNLLRNGSFIQTQYSCPNASYFNPPTQKCDANYECPCKNSSTTTTEPISTQSPTISTVSEGSTSADV</sequence>
<feature type="region of interest" description="Disordered" evidence="6">
    <location>
        <begin position="1001"/>
        <end position="1032"/>
    </location>
</feature>
<feature type="domain" description="Chitin-binding type-2" evidence="8">
    <location>
        <begin position="1397"/>
        <end position="1458"/>
    </location>
</feature>
<feature type="chain" id="PRO_5040197761" description="Chitin-binding type-2 domain-containing protein" evidence="7">
    <location>
        <begin position="27"/>
        <end position="1486"/>
    </location>
</feature>
<dbReference type="PANTHER" id="PTHR23301:SF0">
    <property type="entry name" value="CHITIN-BINDING TYPE-2 DOMAIN-CONTAINING PROTEIN-RELATED"/>
    <property type="match status" value="1"/>
</dbReference>
<dbReference type="SUPFAM" id="SSF57625">
    <property type="entry name" value="Invertebrate chitin-binding proteins"/>
    <property type="match status" value="8"/>
</dbReference>
<dbReference type="SMART" id="SM00494">
    <property type="entry name" value="ChtBD2"/>
    <property type="match status" value="13"/>
</dbReference>
<protein>
    <recommendedName>
        <fullName evidence="8">Chitin-binding type-2 domain-containing protein</fullName>
    </recommendedName>
</protein>
<name>A0A9N9X375_PHACE</name>
<feature type="domain" description="Chitin-binding type-2" evidence="8">
    <location>
        <begin position="705"/>
        <end position="766"/>
    </location>
</feature>
<evidence type="ECO:0000256" key="3">
    <source>
        <dbReference type="ARBA" id="ARBA00022737"/>
    </source>
</evidence>
<dbReference type="EMBL" id="OU896709">
    <property type="protein sequence ID" value="CAG9820220.1"/>
    <property type="molecule type" value="Genomic_DNA"/>
</dbReference>
<feature type="domain" description="Chitin-binding type-2" evidence="8">
    <location>
        <begin position="1280"/>
        <end position="1341"/>
    </location>
</feature>
<evidence type="ECO:0000313" key="10">
    <source>
        <dbReference type="Proteomes" id="UP001153737"/>
    </source>
</evidence>
<feature type="signal peptide" evidence="7">
    <location>
        <begin position="1"/>
        <end position="26"/>
    </location>
</feature>
<keyword evidence="1" id="KW-0147">Chitin-binding</keyword>
<feature type="domain" description="Chitin-binding type-2" evidence="8">
    <location>
        <begin position="590"/>
        <end position="651"/>
    </location>
</feature>
<feature type="non-terminal residue" evidence="9">
    <location>
        <position position="1486"/>
    </location>
</feature>
<evidence type="ECO:0000256" key="6">
    <source>
        <dbReference type="SAM" id="MobiDB-lite"/>
    </source>
</evidence>
<feature type="domain" description="Chitin-binding type-2" evidence="8">
    <location>
        <begin position="935"/>
        <end position="996"/>
    </location>
</feature>
<proteinExistence type="predicted"/>
<feature type="domain" description="Chitin-binding type-2" evidence="8">
    <location>
        <begin position="1165"/>
        <end position="1226"/>
    </location>
</feature>
<feature type="region of interest" description="Disordered" evidence="6">
    <location>
        <begin position="1115"/>
        <end position="1147"/>
    </location>
</feature>
<accession>A0A9N9X375</accession>
<feature type="compositionally biased region" description="Low complexity" evidence="6">
    <location>
        <begin position="1231"/>
        <end position="1249"/>
    </location>
</feature>
<feature type="compositionally biased region" description="Low complexity" evidence="6">
    <location>
        <begin position="1001"/>
        <end position="1019"/>
    </location>
</feature>
<evidence type="ECO:0000313" key="9">
    <source>
        <dbReference type="EMBL" id="CAG9820220.1"/>
    </source>
</evidence>
<dbReference type="InterPro" id="IPR051940">
    <property type="entry name" value="Chitin_bind-dev_reg"/>
</dbReference>
<dbReference type="InterPro" id="IPR002557">
    <property type="entry name" value="Chitin-bd_dom"/>
</dbReference>
<evidence type="ECO:0000259" key="8">
    <source>
        <dbReference type="PROSITE" id="PS50940"/>
    </source>
</evidence>
<reference evidence="9" key="1">
    <citation type="submission" date="2022-01" db="EMBL/GenBank/DDBJ databases">
        <authorList>
            <person name="King R."/>
        </authorList>
    </citation>
    <scope>NUCLEOTIDE SEQUENCE</scope>
</reference>
<keyword evidence="3" id="KW-0677">Repeat</keyword>
<keyword evidence="4" id="KW-1015">Disulfide bond</keyword>